<keyword evidence="3" id="KW-1185">Reference proteome</keyword>
<gene>
    <name evidence="2" type="ORF">EVAR_22132_1</name>
</gene>
<proteinExistence type="predicted"/>
<accession>A0A4C1VYY4</accession>
<evidence type="ECO:0000313" key="3">
    <source>
        <dbReference type="Proteomes" id="UP000299102"/>
    </source>
</evidence>
<dbReference type="Proteomes" id="UP000299102">
    <property type="component" value="Unassembled WGS sequence"/>
</dbReference>
<dbReference type="AlphaFoldDB" id="A0A4C1VYY4"/>
<comment type="caution">
    <text evidence="2">The sequence shown here is derived from an EMBL/GenBank/DDBJ whole genome shotgun (WGS) entry which is preliminary data.</text>
</comment>
<dbReference type="EMBL" id="BGZK01000449">
    <property type="protein sequence ID" value="GBP44248.1"/>
    <property type="molecule type" value="Genomic_DNA"/>
</dbReference>
<feature type="compositionally biased region" description="Basic and acidic residues" evidence="1">
    <location>
        <begin position="64"/>
        <end position="73"/>
    </location>
</feature>
<organism evidence="2 3">
    <name type="scientific">Eumeta variegata</name>
    <name type="common">Bagworm moth</name>
    <name type="synonym">Eumeta japonica</name>
    <dbReference type="NCBI Taxonomy" id="151549"/>
    <lineage>
        <taxon>Eukaryota</taxon>
        <taxon>Metazoa</taxon>
        <taxon>Ecdysozoa</taxon>
        <taxon>Arthropoda</taxon>
        <taxon>Hexapoda</taxon>
        <taxon>Insecta</taxon>
        <taxon>Pterygota</taxon>
        <taxon>Neoptera</taxon>
        <taxon>Endopterygota</taxon>
        <taxon>Lepidoptera</taxon>
        <taxon>Glossata</taxon>
        <taxon>Ditrysia</taxon>
        <taxon>Tineoidea</taxon>
        <taxon>Psychidae</taxon>
        <taxon>Oiketicinae</taxon>
        <taxon>Eumeta</taxon>
    </lineage>
</organism>
<name>A0A4C1VYY4_EUMVA</name>
<evidence type="ECO:0000256" key="1">
    <source>
        <dbReference type="SAM" id="MobiDB-lite"/>
    </source>
</evidence>
<protein>
    <submittedName>
        <fullName evidence="2">Uncharacterized protein</fullName>
    </submittedName>
</protein>
<feature type="region of interest" description="Disordered" evidence="1">
    <location>
        <begin position="61"/>
        <end position="82"/>
    </location>
</feature>
<sequence length="113" mass="12579">MSAVLHDRRAYYSSLSSRRVRRSGAVVVSHAMFRGRSSKYAFRQAYRCAVELAKAGRRITTAREPLRQHDRQYGRTPRRPGPVKAAAVNTVIHAAVGGEPAVRSDFLSASPRK</sequence>
<reference evidence="2 3" key="1">
    <citation type="journal article" date="2019" name="Commun. Biol.">
        <title>The bagworm genome reveals a unique fibroin gene that provides high tensile strength.</title>
        <authorList>
            <person name="Kono N."/>
            <person name="Nakamura H."/>
            <person name="Ohtoshi R."/>
            <person name="Tomita M."/>
            <person name="Numata K."/>
            <person name="Arakawa K."/>
        </authorList>
    </citation>
    <scope>NUCLEOTIDE SEQUENCE [LARGE SCALE GENOMIC DNA]</scope>
</reference>
<evidence type="ECO:0000313" key="2">
    <source>
        <dbReference type="EMBL" id="GBP44248.1"/>
    </source>
</evidence>